<keyword evidence="3" id="KW-1185">Reference proteome</keyword>
<dbReference type="Proteomes" id="UP000004995">
    <property type="component" value="Unassembled WGS sequence"/>
</dbReference>
<evidence type="ECO:0000256" key="1">
    <source>
        <dbReference type="SAM" id="MobiDB-lite"/>
    </source>
</evidence>
<dbReference type="AlphaFoldDB" id="K3ZY97"/>
<feature type="compositionally biased region" description="Basic and acidic residues" evidence="1">
    <location>
        <begin position="1"/>
        <end position="10"/>
    </location>
</feature>
<dbReference type="EMBL" id="AGNK02000751">
    <property type="status" value="NOT_ANNOTATED_CDS"/>
    <property type="molecule type" value="Genomic_DNA"/>
</dbReference>
<organism evidence="2 3">
    <name type="scientific">Setaria italica</name>
    <name type="common">Foxtail millet</name>
    <name type="synonym">Panicum italicum</name>
    <dbReference type="NCBI Taxonomy" id="4555"/>
    <lineage>
        <taxon>Eukaryota</taxon>
        <taxon>Viridiplantae</taxon>
        <taxon>Streptophyta</taxon>
        <taxon>Embryophyta</taxon>
        <taxon>Tracheophyta</taxon>
        <taxon>Spermatophyta</taxon>
        <taxon>Magnoliopsida</taxon>
        <taxon>Liliopsida</taxon>
        <taxon>Poales</taxon>
        <taxon>Poaceae</taxon>
        <taxon>PACMAD clade</taxon>
        <taxon>Panicoideae</taxon>
        <taxon>Panicodae</taxon>
        <taxon>Paniceae</taxon>
        <taxon>Cenchrinae</taxon>
        <taxon>Setaria</taxon>
    </lineage>
</organism>
<sequence>MERRWRAERTRKGHRASGYGLGLRTHVGSRSSPGCGVATRLTGVPAGQPVVHGVAAERRRGVALAKELIARWPDRAWTMAARRRMRGQRSGTGSRRSPGGLKATAVVRW</sequence>
<reference evidence="2" key="2">
    <citation type="submission" date="2018-08" db="UniProtKB">
        <authorList>
            <consortium name="EnsemblPlants"/>
        </authorList>
    </citation>
    <scope>IDENTIFICATION</scope>
    <source>
        <strain evidence="2">Yugu1</strain>
    </source>
</reference>
<dbReference type="EnsemblPlants" id="KQL22990">
    <property type="protein sequence ID" value="KQL22990"/>
    <property type="gene ID" value="SETIT_031579mg"/>
</dbReference>
<proteinExistence type="predicted"/>
<dbReference type="InParanoid" id="K3ZY97"/>
<dbReference type="Gramene" id="KQL22990">
    <property type="protein sequence ID" value="KQL22990"/>
    <property type="gene ID" value="SETIT_031579mg"/>
</dbReference>
<protein>
    <submittedName>
        <fullName evidence="2">Uncharacterized protein</fullName>
    </submittedName>
</protein>
<feature type="region of interest" description="Disordered" evidence="1">
    <location>
        <begin position="1"/>
        <end position="34"/>
    </location>
</feature>
<evidence type="ECO:0000313" key="2">
    <source>
        <dbReference type="EnsemblPlants" id="KQL22990"/>
    </source>
</evidence>
<feature type="region of interest" description="Disordered" evidence="1">
    <location>
        <begin position="81"/>
        <end position="109"/>
    </location>
</feature>
<feature type="compositionally biased region" description="Low complexity" evidence="1">
    <location>
        <begin position="88"/>
        <end position="100"/>
    </location>
</feature>
<evidence type="ECO:0000313" key="3">
    <source>
        <dbReference type="Proteomes" id="UP000004995"/>
    </source>
</evidence>
<accession>K3ZY97</accession>
<name>K3ZY97_SETIT</name>
<dbReference type="HOGENOM" id="CLU_2188531_0_0_1"/>
<reference evidence="3" key="1">
    <citation type="journal article" date="2012" name="Nat. Biotechnol.">
        <title>Reference genome sequence of the model plant Setaria.</title>
        <authorList>
            <person name="Bennetzen J.L."/>
            <person name="Schmutz J."/>
            <person name="Wang H."/>
            <person name="Percifield R."/>
            <person name="Hawkins J."/>
            <person name="Pontaroli A.C."/>
            <person name="Estep M."/>
            <person name="Feng L."/>
            <person name="Vaughn J.N."/>
            <person name="Grimwood J."/>
            <person name="Jenkins J."/>
            <person name="Barry K."/>
            <person name="Lindquist E."/>
            <person name="Hellsten U."/>
            <person name="Deshpande S."/>
            <person name="Wang X."/>
            <person name="Wu X."/>
            <person name="Mitros T."/>
            <person name="Triplett J."/>
            <person name="Yang X."/>
            <person name="Ye C.Y."/>
            <person name="Mauro-Herrera M."/>
            <person name="Wang L."/>
            <person name="Li P."/>
            <person name="Sharma M."/>
            <person name="Sharma R."/>
            <person name="Ronald P.C."/>
            <person name="Panaud O."/>
            <person name="Kellogg E.A."/>
            <person name="Brutnell T.P."/>
            <person name="Doust A.N."/>
            <person name="Tuskan G.A."/>
            <person name="Rokhsar D."/>
            <person name="Devos K.M."/>
        </authorList>
    </citation>
    <scope>NUCLEOTIDE SEQUENCE [LARGE SCALE GENOMIC DNA]</scope>
    <source>
        <strain evidence="3">cv. Yugu1</strain>
    </source>
</reference>